<dbReference type="Gene3D" id="2.60.120.260">
    <property type="entry name" value="Galactose-binding domain-like"/>
    <property type="match status" value="2"/>
</dbReference>
<accession>A0ABV7JRE1</accession>
<evidence type="ECO:0000259" key="6">
    <source>
        <dbReference type="Pfam" id="PF17389"/>
    </source>
</evidence>
<evidence type="ECO:0000259" key="5">
    <source>
        <dbReference type="Pfam" id="PF08531"/>
    </source>
</evidence>
<evidence type="ECO:0000256" key="2">
    <source>
        <dbReference type="ARBA" id="ARBA00012652"/>
    </source>
</evidence>
<proteinExistence type="predicted"/>
<feature type="domain" description="Bacterial alpha-L-rhamnosidase N-terminal" evidence="5">
    <location>
        <begin position="182"/>
        <end position="354"/>
    </location>
</feature>
<organism evidence="8 9">
    <name type="scientific">Parapedobacter deserti</name>
    <dbReference type="NCBI Taxonomy" id="1912957"/>
    <lineage>
        <taxon>Bacteria</taxon>
        <taxon>Pseudomonadati</taxon>
        <taxon>Bacteroidota</taxon>
        <taxon>Sphingobacteriia</taxon>
        <taxon>Sphingobacteriales</taxon>
        <taxon>Sphingobacteriaceae</taxon>
        <taxon>Parapedobacter</taxon>
    </lineage>
</organism>
<dbReference type="GO" id="GO:0016787">
    <property type="term" value="F:hydrolase activity"/>
    <property type="evidence" value="ECO:0007669"/>
    <property type="project" value="UniProtKB-KW"/>
</dbReference>
<evidence type="ECO:0000313" key="9">
    <source>
        <dbReference type="Proteomes" id="UP001595526"/>
    </source>
</evidence>
<dbReference type="Pfam" id="PF08531">
    <property type="entry name" value="Bac_rhamnosid_N"/>
    <property type="match status" value="1"/>
</dbReference>
<dbReference type="SUPFAM" id="SSF48208">
    <property type="entry name" value="Six-hairpin glycosidases"/>
    <property type="match status" value="1"/>
</dbReference>
<dbReference type="Pfam" id="PF25788">
    <property type="entry name" value="Ig_Rha78A_N"/>
    <property type="match status" value="1"/>
</dbReference>
<dbReference type="Pfam" id="PF17389">
    <property type="entry name" value="Bac_rhamnosid6H"/>
    <property type="match status" value="1"/>
</dbReference>
<comment type="catalytic activity">
    <reaction evidence="1">
        <text>Hydrolysis of terminal non-reducing alpha-L-rhamnose residues in alpha-L-rhamnosides.</text>
        <dbReference type="EC" id="3.2.1.40"/>
    </reaction>
</comment>
<dbReference type="InterPro" id="IPR013737">
    <property type="entry name" value="Bac_rhamnosid_N"/>
</dbReference>
<sequence length="935" mass="105611">MKKSYVLSSLLLGVLTVGIVSEALAKRSSVRPAQLRVEYLENPQGLDVLTPRFGWVLEATDQAAFGQRQTGYRILVASTKKQLSKEQGDVWDSGWVDSDESQHIRYEGRQLLSDRTYYWKIQAKDEHGMVSVWSKTAWWSTGLFNQREWQAKWIGGDELYDRAAPDNNINDPWLRKTVQLSKKPGKAMLFIASIGYHELYVNGERIGNDVLAPAVTDHTKRARYAAYDIAGKLRKGDNVIGIWLGTSWSIFPPYILHEDRPLTPIVAAQAAIYGERFPADGDEPMTMVVTDASWKTRPSPNRLLGKWDFRNMGGELWDARKEDPEWSTPACDESDWKAATEYPVKLKMSAQAVAGNRLFEAIRPVSIEARPDGSYRVDMGVNFAGWTEIDVKGRKGDTIRFFYSEREQDDMTFNLHSAYVIGSSGEGTFRNRFNYSSGRWVTIRGLKEAPTAGDIRGWMVRTNYAGAARFECSDTLQNWIYDRVRWTFENLSLGGYIVDCPQRERMGYGGDAHATSETGMFNYHLGAFYTKWMQDWRDVQGTEPMVGDMLDANHARKAMTSGRIFNNGVLPHTAPTYWGGGGPAWGGIVVTLPWFMYQHYGDKLVLEENFELIKGWLSFLQSHTKSDLLQRFGGQWDFLGDWLWPNAAAEGMNNDKVETLCLNNAYYVFNLRTAANIARVLGKGDEADTWEKQANASANAIHSTFFNASDYSYADGSMSILAAALLAEIPPVALRERVMRRLEQEILDVRQGHIHAGITGGALLFKLLREEGRNDLIYSMVSKTTYPSWGYMKANGATTIWEMWEKDLPGHSLLHSSYLYPGAWYIDGVAGIRRDPRHPGFRRFIIRPPAAGATDIQWASGTYDSPVGMIICNWSREKDQMQLEITVPPNSVATLQLRPDDAVDVSGYTTIAEQGEDNGFLQYELKPGKYRLLKP</sequence>
<keyword evidence="9" id="KW-1185">Reference proteome</keyword>
<dbReference type="PANTHER" id="PTHR33307">
    <property type="entry name" value="ALPHA-RHAMNOSIDASE (EUROFUNG)"/>
    <property type="match status" value="1"/>
</dbReference>
<dbReference type="Gene3D" id="1.50.10.10">
    <property type="match status" value="1"/>
</dbReference>
<dbReference type="InterPro" id="IPR035398">
    <property type="entry name" value="Bac_rhamnosid_C"/>
</dbReference>
<feature type="domain" description="Alpha-L-rhamnosidase concanavalin-like" evidence="4">
    <location>
        <begin position="371"/>
        <end position="460"/>
    </location>
</feature>
<gene>
    <name evidence="8" type="ORF">ACFOET_14670</name>
</gene>
<evidence type="ECO:0000256" key="3">
    <source>
        <dbReference type="ARBA" id="ARBA00022801"/>
    </source>
</evidence>
<dbReference type="EC" id="3.2.1.40" evidence="2"/>
<dbReference type="PIRSF" id="PIRSF010631">
    <property type="entry name" value="A-rhamnsds"/>
    <property type="match status" value="1"/>
</dbReference>
<dbReference type="InterPro" id="IPR008902">
    <property type="entry name" value="Rhamnosid_concanavalin"/>
</dbReference>
<dbReference type="EMBL" id="JBHRTA010000038">
    <property type="protein sequence ID" value="MFC3198863.1"/>
    <property type="molecule type" value="Genomic_DNA"/>
</dbReference>
<dbReference type="Pfam" id="PF17390">
    <property type="entry name" value="Bac_rhamnosid_C"/>
    <property type="match status" value="1"/>
</dbReference>
<keyword evidence="3 8" id="KW-0378">Hydrolase</keyword>
<dbReference type="Gene3D" id="2.60.40.10">
    <property type="entry name" value="Immunoglobulins"/>
    <property type="match status" value="1"/>
</dbReference>
<dbReference type="InterPro" id="IPR012341">
    <property type="entry name" value="6hp_glycosidase-like_sf"/>
</dbReference>
<name>A0ABV7JRE1_9SPHI</name>
<dbReference type="RefSeq" id="WP_379023929.1">
    <property type="nucleotide sequence ID" value="NZ_JBHRTA010000038.1"/>
</dbReference>
<dbReference type="InterPro" id="IPR016007">
    <property type="entry name" value="Alpha_rhamnosid"/>
</dbReference>
<dbReference type="Gene3D" id="2.60.420.10">
    <property type="entry name" value="Maltose phosphorylase, domain 3"/>
    <property type="match status" value="1"/>
</dbReference>
<dbReference type="InterPro" id="IPR008928">
    <property type="entry name" value="6-hairpin_glycosidase_sf"/>
</dbReference>
<evidence type="ECO:0000259" key="4">
    <source>
        <dbReference type="Pfam" id="PF05592"/>
    </source>
</evidence>
<dbReference type="InterPro" id="IPR013783">
    <property type="entry name" value="Ig-like_fold"/>
</dbReference>
<evidence type="ECO:0000313" key="8">
    <source>
        <dbReference type="EMBL" id="MFC3198863.1"/>
    </source>
</evidence>
<reference evidence="9" key="1">
    <citation type="journal article" date="2019" name="Int. J. Syst. Evol. Microbiol.">
        <title>The Global Catalogue of Microorganisms (GCM) 10K type strain sequencing project: providing services to taxonomists for standard genome sequencing and annotation.</title>
        <authorList>
            <consortium name="The Broad Institute Genomics Platform"/>
            <consortium name="The Broad Institute Genome Sequencing Center for Infectious Disease"/>
            <person name="Wu L."/>
            <person name="Ma J."/>
        </authorList>
    </citation>
    <scope>NUCLEOTIDE SEQUENCE [LARGE SCALE GENOMIC DNA]</scope>
    <source>
        <strain evidence="9">KCTC 52416</strain>
    </source>
</reference>
<protein>
    <recommendedName>
        <fullName evidence="2">alpha-L-rhamnosidase</fullName>
        <ecNumber evidence="2">3.2.1.40</ecNumber>
    </recommendedName>
</protein>
<evidence type="ECO:0000259" key="7">
    <source>
        <dbReference type="Pfam" id="PF17390"/>
    </source>
</evidence>
<evidence type="ECO:0000256" key="1">
    <source>
        <dbReference type="ARBA" id="ARBA00001445"/>
    </source>
</evidence>
<dbReference type="Proteomes" id="UP001595526">
    <property type="component" value="Unassembled WGS sequence"/>
</dbReference>
<feature type="domain" description="Alpha-L-rhamnosidase six-hairpin glycosidase" evidence="6">
    <location>
        <begin position="467"/>
        <end position="825"/>
    </location>
</feature>
<dbReference type="PANTHER" id="PTHR33307:SF6">
    <property type="entry name" value="ALPHA-RHAMNOSIDASE (EUROFUNG)-RELATED"/>
    <property type="match status" value="1"/>
</dbReference>
<dbReference type="Pfam" id="PF05592">
    <property type="entry name" value="Bac_rhamnosid"/>
    <property type="match status" value="1"/>
</dbReference>
<dbReference type="InterPro" id="IPR035396">
    <property type="entry name" value="Bac_rhamnosid6H"/>
</dbReference>
<feature type="domain" description="Alpha-L-rhamnosidase C-terminal" evidence="7">
    <location>
        <begin position="831"/>
        <end position="906"/>
    </location>
</feature>
<comment type="caution">
    <text evidence="8">The sequence shown here is derived from an EMBL/GenBank/DDBJ whole genome shotgun (WGS) entry which is preliminary data.</text>
</comment>